<keyword evidence="1" id="KW-1133">Transmembrane helix</keyword>
<keyword evidence="1" id="KW-0812">Transmembrane</keyword>
<reference evidence="2 3" key="1">
    <citation type="submission" date="2019-02" db="EMBL/GenBank/DDBJ databases">
        <title>Deep-cultivation of Planctomycetes and their phenomic and genomic characterization uncovers novel biology.</title>
        <authorList>
            <person name="Wiegand S."/>
            <person name="Jogler M."/>
            <person name="Boedeker C."/>
            <person name="Pinto D."/>
            <person name="Vollmers J."/>
            <person name="Rivas-Marin E."/>
            <person name="Kohn T."/>
            <person name="Peeters S.H."/>
            <person name="Heuer A."/>
            <person name="Rast P."/>
            <person name="Oberbeckmann S."/>
            <person name="Bunk B."/>
            <person name="Jeske O."/>
            <person name="Meyerdierks A."/>
            <person name="Storesund J.E."/>
            <person name="Kallscheuer N."/>
            <person name="Luecker S."/>
            <person name="Lage O.M."/>
            <person name="Pohl T."/>
            <person name="Merkel B.J."/>
            <person name="Hornburger P."/>
            <person name="Mueller R.-W."/>
            <person name="Bruemmer F."/>
            <person name="Labrenz M."/>
            <person name="Spormann A.M."/>
            <person name="Op den Camp H."/>
            <person name="Overmann J."/>
            <person name="Amann R."/>
            <person name="Jetten M.S.M."/>
            <person name="Mascher T."/>
            <person name="Medema M.H."/>
            <person name="Devos D.P."/>
            <person name="Kaster A.-K."/>
            <person name="Ovreas L."/>
            <person name="Rohde M."/>
            <person name="Galperin M.Y."/>
            <person name="Jogler C."/>
        </authorList>
    </citation>
    <scope>NUCLEOTIDE SEQUENCE [LARGE SCALE GENOMIC DNA]</scope>
    <source>
        <strain evidence="2 3">Pla110</strain>
    </source>
</reference>
<gene>
    <name evidence="2" type="ORF">Pla110_13020</name>
</gene>
<proteinExistence type="predicted"/>
<evidence type="ECO:0000313" key="2">
    <source>
        <dbReference type="EMBL" id="QDU79591.1"/>
    </source>
</evidence>
<evidence type="ECO:0000256" key="1">
    <source>
        <dbReference type="SAM" id="Phobius"/>
    </source>
</evidence>
<feature type="transmembrane region" description="Helical" evidence="1">
    <location>
        <begin position="6"/>
        <end position="22"/>
    </location>
</feature>
<sequence>MFNGLEHVALGGFILLAAYIIQRRTWRKRSSRNRSNAYAESQREIIALDNAQRNELNRLHVKLHDFERMVDAKVQTRVLQLEQLLELADQEIQRLNGEVARIQAPTKTDSPPVDRFTELMEDAGFSKTEATHLADLPESLKKAG</sequence>
<dbReference type="Proteomes" id="UP000317178">
    <property type="component" value="Chromosome"/>
</dbReference>
<dbReference type="KEGG" id="plon:Pla110_13020"/>
<organism evidence="2 3">
    <name type="scientific">Polystyrenella longa</name>
    <dbReference type="NCBI Taxonomy" id="2528007"/>
    <lineage>
        <taxon>Bacteria</taxon>
        <taxon>Pseudomonadati</taxon>
        <taxon>Planctomycetota</taxon>
        <taxon>Planctomycetia</taxon>
        <taxon>Planctomycetales</taxon>
        <taxon>Planctomycetaceae</taxon>
        <taxon>Polystyrenella</taxon>
    </lineage>
</organism>
<dbReference type="AlphaFoldDB" id="A0A518CK42"/>
<dbReference type="EMBL" id="CP036281">
    <property type="protein sequence ID" value="QDU79591.1"/>
    <property type="molecule type" value="Genomic_DNA"/>
</dbReference>
<keyword evidence="3" id="KW-1185">Reference proteome</keyword>
<accession>A0A518CK42</accession>
<protein>
    <submittedName>
        <fullName evidence="2">Uncharacterized protein</fullName>
    </submittedName>
</protein>
<keyword evidence="1" id="KW-0472">Membrane</keyword>
<dbReference type="RefSeq" id="WP_144994312.1">
    <property type="nucleotide sequence ID" value="NZ_CP036281.1"/>
</dbReference>
<name>A0A518CK42_9PLAN</name>
<evidence type="ECO:0000313" key="3">
    <source>
        <dbReference type="Proteomes" id="UP000317178"/>
    </source>
</evidence>